<keyword evidence="6" id="KW-1133">Transmembrane helix</keyword>
<keyword evidence="4 10" id="KW-0813">Transport</keyword>
<name>A0AAQ3SD50_VIGMU</name>
<comment type="function">
    <text evidence="10">Phospholipid scramblase involved in autophagy. Cycles between the preautophagosomal structure/phagophore assembly site (PAS) and the cytoplasmic vesicle pool and supplies membrane for the growing autophagosome. Lipid scramblase activity plays a key role in preautophagosomal structure/phagophore assembly by distributing the phospholipids that arrive through ATG2 from the cytoplasmic to the luminal leaflet of the bilayer, thereby driving autophagosomal membrane expansion.</text>
</comment>
<dbReference type="Proteomes" id="UP001374535">
    <property type="component" value="Chromosome 1"/>
</dbReference>
<evidence type="ECO:0000313" key="11">
    <source>
        <dbReference type="EMBL" id="WVZ25008.1"/>
    </source>
</evidence>
<dbReference type="GO" id="GO:0061709">
    <property type="term" value="P:reticulophagy"/>
    <property type="evidence" value="ECO:0007669"/>
    <property type="project" value="TreeGrafter"/>
</dbReference>
<keyword evidence="12" id="KW-1185">Reference proteome</keyword>
<comment type="similarity">
    <text evidence="2 10">Belongs to the ATG9 family.</text>
</comment>
<dbReference type="GO" id="GO:0005776">
    <property type="term" value="C:autophagosome"/>
    <property type="evidence" value="ECO:0007669"/>
    <property type="project" value="TreeGrafter"/>
</dbReference>
<proteinExistence type="inferred from homology"/>
<evidence type="ECO:0000256" key="9">
    <source>
        <dbReference type="ARBA" id="ARBA00023136"/>
    </source>
</evidence>
<evidence type="ECO:0000256" key="4">
    <source>
        <dbReference type="ARBA" id="ARBA00022448"/>
    </source>
</evidence>
<evidence type="ECO:0000256" key="8">
    <source>
        <dbReference type="ARBA" id="ARBA00023055"/>
    </source>
</evidence>
<keyword evidence="9" id="KW-0472">Membrane</keyword>
<protein>
    <recommendedName>
        <fullName evidence="3 10">Autophagy-related protein 9</fullName>
    </recommendedName>
</protein>
<dbReference type="PANTHER" id="PTHR13038">
    <property type="entry name" value="APG9 AUTOPHAGY 9"/>
    <property type="match status" value="1"/>
</dbReference>
<evidence type="ECO:0000256" key="6">
    <source>
        <dbReference type="ARBA" id="ARBA00022989"/>
    </source>
</evidence>
<dbReference type="GO" id="GO:0034045">
    <property type="term" value="C:phagophore assembly site membrane"/>
    <property type="evidence" value="ECO:0007669"/>
    <property type="project" value="UniProtKB-SubCell"/>
</dbReference>
<evidence type="ECO:0000256" key="10">
    <source>
        <dbReference type="RuleBase" id="RU364027"/>
    </source>
</evidence>
<dbReference type="PANTHER" id="PTHR13038:SF10">
    <property type="entry name" value="AUTOPHAGY-RELATED PROTEIN 9"/>
    <property type="match status" value="1"/>
</dbReference>
<evidence type="ECO:0000256" key="3">
    <source>
        <dbReference type="ARBA" id="ARBA00018074"/>
    </source>
</evidence>
<comment type="subcellular location">
    <subcellularLocation>
        <location evidence="1 10">Preautophagosomal structure membrane</location>
        <topology evidence="1 10">Multi-pass membrane protein</topology>
    </subcellularLocation>
</comment>
<dbReference type="GO" id="GO:0000422">
    <property type="term" value="P:autophagy of mitochondrion"/>
    <property type="evidence" value="ECO:0007669"/>
    <property type="project" value="TreeGrafter"/>
</dbReference>
<dbReference type="GO" id="GO:0034497">
    <property type="term" value="P:protein localization to phagophore assembly site"/>
    <property type="evidence" value="ECO:0007669"/>
    <property type="project" value="TreeGrafter"/>
</dbReference>
<accession>A0AAQ3SD50</accession>
<gene>
    <name evidence="11" type="ORF">V8G54_003552</name>
</gene>
<evidence type="ECO:0000313" key="12">
    <source>
        <dbReference type="Proteomes" id="UP001374535"/>
    </source>
</evidence>
<evidence type="ECO:0000256" key="2">
    <source>
        <dbReference type="ARBA" id="ARBA00006185"/>
    </source>
</evidence>
<keyword evidence="5" id="KW-0812">Transmembrane</keyword>
<evidence type="ECO:0000256" key="1">
    <source>
        <dbReference type="ARBA" id="ARBA00004511"/>
    </source>
</evidence>
<dbReference type="GO" id="GO:0006869">
    <property type="term" value="P:lipid transport"/>
    <property type="evidence" value="ECO:0007669"/>
    <property type="project" value="UniProtKB-KW"/>
</dbReference>
<dbReference type="Pfam" id="PF04109">
    <property type="entry name" value="ATG9"/>
    <property type="match status" value="1"/>
</dbReference>
<dbReference type="InterPro" id="IPR007241">
    <property type="entry name" value="Autophagy-rel_prot_9"/>
</dbReference>
<feature type="non-terminal residue" evidence="11">
    <location>
        <position position="1"/>
    </location>
</feature>
<dbReference type="GO" id="GO:0034727">
    <property type="term" value="P:piecemeal microautophagy of the nucleus"/>
    <property type="evidence" value="ECO:0007669"/>
    <property type="project" value="TreeGrafter"/>
</dbReference>
<reference evidence="11 12" key="1">
    <citation type="journal article" date="2023" name="Life. Sci Alliance">
        <title>Evolutionary insights into 3D genome organization and epigenetic landscape of Vigna mungo.</title>
        <authorList>
            <person name="Junaid A."/>
            <person name="Singh B."/>
            <person name="Bhatia S."/>
        </authorList>
    </citation>
    <scope>NUCLEOTIDE SEQUENCE [LARGE SCALE GENOMIC DNA]</scope>
    <source>
        <strain evidence="11">Urdbean</strain>
    </source>
</reference>
<sequence>GAAIMNELLVLDAEGAMSMVVQHTHYLPKRWCGEESTESVCAEFAILFQYTGMILTGGDGLNFPHTILASVYCPKDRLDKSFKKLNVVINLMEVYIIRNVVRWSIPKLLEEQEGVTLLVSAKFNVVSVRNIYLQFEEVIIFTACIRQF</sequence>
<organism evidence="11 12">
    <name type="scientific">Vigna mungo</name>
    <name type="common">Black gram</name>
    <name type="synonym">Phaseolus mungo</name>
    <dbReference type="NCBI Taxonomy" id="3915"/>
    <lineage>
        <taxon>Eukaryota</taxon>
        <taxon>Viridiplantae</taxon>
        <taxon>Streptophyta</taxon>
        <taxon>Embryophyta</taxon>
        <taxon>Tracheophyta</taxon>
        <taxon>Spermatophyta</taxon>
        <taxon>Magnoliopsida</taxon>
        <taxon>eudicotyledons</taxon>
        <taxon>Gunneridae</taxon>
        <taxon>Pentapetalae</taxon>
        <taxon>rosids</taxon>
        <taxon>fabids</taxon>
        <taxon>Fabales</taxon>
        <taxon>Fabaceae</taxon>
        <taxon>Papilionoideae</taxon>
        <taxon>50 kb inversion clade</taxon>
        <taxon>NPAAA clade</taxon>
        <taxon>indigoferoid/millettioid clade</taxon>
        <taxon>Phaseoleae</taxon>
        <taxon>Vigna</taxon>
    </lineage>
</organism>
<dbReference type="EMBL" id="CP144700">
    <property type="protein sequence ID" value="WVZ25008.1"/>
    <property type="molecule type" value="Genomic_DNA"/>
</dbReference>
<keyword evidence="8 10" id="KW-0445">Lipid transport</keyword>
<evidence type="ECO:0000256" key="5">
    <source>
        <dbReference type="ARBA" id="ARBA00022692"/>
    </source>
</evidence>
<evidence type="ECO:0000256" key="7">
    <source>
        <dbReference type="ARBA" id="ARBA00023006"/>
    </source>
</evidence>
<dbReference type="AlphaFoldDB" id="A0AAQ3SD50"/>
<keyword evidence="7 10" id="KW-0072">Autophagy</keyword>